<organism evidence="5 6">
    <name type="scientific">Bradyrhizobium agreste</name>
    <dbReference type="NCBI Taxonomy" id="2751811"/>
    <lineage>
        <taxon>Bacteria</taxon>
        <taxon>Pseudomonadati</taxon>
        <taxon>Pseudomonadota</taxon>
        <taxon>Alphaproteobacteria</taxon>
        <taxon>Hyphomicrobiales</taxon>
        <taxon>Nitrobacteraceae</taxon>
        <taxon>Bradyrhizobium</taxon>
    </lineage>
</organism>
<dbReference type="PANTHER" id="PTHR36837:SF5">
    <property type="entry name" value="POLY-3-HYDROXYBUTYRATE SYNTHASE"/>
    <property type="match status" value="1"/>
</dbReference>
<keyword evidence="6" id="KW-1185">Reference proteome</keyword>
<evidence type="ECO:0000256" key="1">
    <source>
        <dbReference type="ARBA" id="ARBA00022679"/>
    </source>
</evidence>
<dbReference type="InterPro" id="IPR022211">
    <property type="entry name" value="PHBC_N"/>
</dbReference>
<accession>A0ABS0PUR3</accession>
<dbReference type="Pfam" id="PF12551">
    <property type="entry name" value="PHBC_N"/>
    <property type="match status" value="1"/>
</dbReference>
<dbReference type="SUPFAM" id="SSF53474">
    <property type="entry name" value="alpha/beta-Hydrolases"/>
    <property type="match status" value="1"/>
</dbReference>
<sequence>MSVVKILPRAEAPLQAPAARPVAEIAKKLAGRPADYTCPQATDSYPLDRAFHAMLARFTGGISPVALSLAWLDWGAHLAAAPQHQMELSRSIFRDSGRLLEAAAHATSQGPWSVIRPQGRDRRFKDRQWEAAPFNLLAQAFLLTERWWHDATTGIRGVSHANEAIVEFSMRQMLDMLAPSNFAATNPQVLEKAFQSGGENFVFGWQNWCNDLMRLLSGSKLTGEDQFVVGKTAAASPGKVVYRNELIELIQYYPTTAQVRPEPILIVPAWIMKYYILDLSPQNSLVKYLTGQGFTVFAISWRNPDARDRDLAFDDYRKLGVMAALDMIGLIMPGRKTHALGYCLGGTLLSIAASAMERDGDHRFGTVTLLAAQTDFTEAGELTLFINESQVAFLEDMMWQRGYLDTTQMAGAFQLLRSNELIWSRLSREYLMGDGSPPSDLMAWNADATRLPYRMHSEYLRQLFLDNDLAEGRYRVECRSISLSDIHTPMFVVGTLADHVAPWRSVYKIHYQVDADVTFLLTSGGHNAGVVAPPQEEGHFYQVLTKAADAPYIGADEWLKLAPRVEGSWWPEWTNWLAARSGAPCDPPQIGLGGALGLADAPGDYVHT</sequence>
<dbReference type="InterPro" id="IPR010941">
    <property type="entry name" value="PhaC_N"/>
</dbReference>
<evidence type="ECO:0000313" key="5">
    <source>
        <dbReference type="EMBL" id="MBH5400926.1"/>
    </source>
</evidence>
<protein>
    <submittedName>
        <fullName evidence="5">Polyhydroxyalkanoic acid synthase</fullName>
    </submittedName>
</protein>
<dbReference type="RefSeq" id="WP_197962075.1">
    <property type="nucleotide sequence ID" value="NZ_JACCHP010000017.1"/>
</dbReference>
<gene>
    <name evidence="5" type="ORF">HZZ13_24560</name>
</gene>
<dbReference type="Pfam" id="PF07167">
    <property type="entry name" value="PhaC_N"/>
    <property type="match status" value="1"/>
</dbReference>
<evidence type="ECO:0000313" key="6">
    <source>
        <dbReference type="Proteomes" id="UP000807370"/>
    </source>
</evidence>
<evidence type="ECO:0000259" key="3">
    <source>
        <dbReference type="Pfam" id="PF07167"/>
    </source>
</evidence>
<feature type="domain" description="Poly-beta-hydroxybutyrate polymerase N-terminal" evidence="4">
    <location>
        <begin position="45"/>
        <end position="83"/>
    </location>
</feature>
<keyword evidence="1" id="KW-0808">Transferase</keyword>
<evidence type="ECO:0000256" key="2">
    <source>
        <dbReference type="ARBA" id="ARBA00023315"/>
    </source>
</evidence>
<dbReference type="InterPro" id="IPR029058">
    <property type="entry name" value="AB_hydrolase_fold"/>
</dbReference>
<reference evidence="5 6" key="1">
    <citation type="submission" date="2020-07" db="EMBL/GenBank/DDBJ databases">
        <title>Bradyrhizobium diversity isolated from nodules of indigenous legumes of Western Australia.</title>
        <authorList>
            <person name="Klepa M.S."/>
        </authorList>
    </citation>
    <scope>NUCLEOTIDE SEQUENCE [LARGE SCALE GENOMIC DNA]</scope>
    <source>
        <strain evidence="5 6">CNPSo 4010</strain>
    </source>
</reference>
<dbReference type="InterPro" id="IPR051321">
    <property type="entry name" value="PHA/PHB_synthase"/>
</dbReference>
<keyword evidence="2" id="KW-0012">Acyltransferase</keyword>
<dbReference type="Gene3D" id="3.40.50.1820">
    <property type="entry name" value="alpha/beta hydrolase"/>
    <property type="match status" value="1"/>
</dbReference>
<name>A0ABS0PUR3_9BRAD</name>
<comment type="caution">
    <text evidence="5">The sequence shown here is derived from an EMBL/GenBank/DDBJ whole genome shotgun (WGS) entry which is preliminary data.</text>
</comment>
<feature type="domain" description="Poly-beta-hydroxybutyrate polymerase N-terminal" evidence="3">
    <location>
        <begin position="120"/>
        <end position="289"/>
    </location>
</feature>
<dbReference type="EMBL" id="JACCHP010000017">
    <property type="protein sequence ID" value="MBH5400926.1"/>
    <property type="molecule type" value="Genomic_DNA"/>
</dbReference>
<dbReference type="PANTHER" id="PTHR36837">
    <property type="entry name" value="POLY(3-HYDROXYALKANOATE) POLYMERASE SUBUNIT PHAC"/>
    <property type="match status" value="1"/>
</dbReference>
<evidence type="ECO:0000259" key="4">
    <source>
        <dbReference type="Pfam" id="PF12551"/>
    </source>
</evidence>
<proteinExistence type="predicted"/>
<dbReference type="Proteomes" id="UP000807370">
    <property type="component" value="Unassembled WGS sequence"/>
</dbReference>